<keyword evidence="1" id="KW-0479">Metal-binding</keyword>
<name>A0A0B1RF46_9GAMM</name>
<dbReference type="RefSeq" id="WP_039327986.1">
    <property type="nucleotide sequence ID" value="NZ_JTJJ01000011.1"/>
</dbReference>
<evidence type="ECO:0000259" key="2">
    <source>
        <dbReference type="PROSITE" id="PS51819"/>
    </source>
</evidence>
<dbReference type="SUPFAM" id="SSF54593">
    <property type="entry name" value="Glyoxalase/Bleomycin resistance protein/Dihydroxybiphenyl dioxygenase"/>
    <property type="match status" value="1"/>
</dbReference>
<dbReference type="PANTHER" id="PTHR43048:SF6">
    <property type="entry name" value="BLR8189 PROTEIN"/>
    <property type="match status" value="1"/>
</dbReference>
<dbReference type="AlphaFoldDB" id="A0A0B1RF46"/>
<accession>A0A0B1RF46</accession>
<dbReference type="PANTHER" id="PTHR43048">
    <property type="entry name" value="METHYLMALONYL-COA EPIMERASE"/>
    <property type="match status" value="1"/>
</dbReference>
<dbReference type="GO" id="GO:0046872">
    <property type="term" value="F:metal ion binding"/>
    <property type="evidence" value="ECO:0007669"/>
    <property type="project" value="UniProtKB-KW"/>
</dbReference>
<evidence type="ECO:0000256" key="1">
    <source>
        <dbReference type="ARBA" id="ARBA00022723"/>
    </source>
</evidence>
<protein>
    <submittedName>
        <fullName evidence="3">Glyoxalase</fullName>
    </submittedName>
</protein>
<dbReference type="InterPro" id="IPR037523">
    <property type="entry name" value="VOC_core"/>
</dbReference>
<dbReference type="InterPro" id="IPR051785">
    <property type="entry name" value="MMCE/EMCE_epimerase"/>
</dbReference>
<dbReference type="Pfam" id="PF13669">
    <property type="entry name" value="Glyoxalase_4"/>
    <property type="match status" value="1"/>
</dbReference>
<evidence type="ECO:0000313" key="4">
    <source>
        <dbReference type="Proteomes" id="UP000030853"/>
    </source>
</evidence>
<feature type="domain" description="VOC" evidence="2">
    <location>
        <begin position="12"/>
        <end position="160"/>
    </location>
</feature>
<reference evidence="3 4" key="1">
    <citation type="submission" date="2014-11" db="EMBL/GenBank/DDBJ databases">
        <title>Genome sequencing of Pantoea rodasii ND03.</title>
        <authorList>
            <person name="Muhamad Yunos N.Y."/>
            <person name="Chan K.-G."/>
        </authorList>
    </citation>
    <scope>NUCLEOTIDE SEQUENCE [LARGE SCALE GENOMIC DNA]</scope>
    <source>
        <strain evidence="3 4">ND03</strain>
    </source>
</reference>
<dbReference type="EMBL" id="JTJJ01000011">
    <property type="protein sequence ID" value="KHJ69710.1"/>
    <property type="molecule type" value="Genomic_DNA"/>
</dbReference>
<dbReference type="Proteomes" id="UP000030853">
    <property type="component" value="Unassembled WGS sequence"/>
</dbReference>
<dbReference type="GO" id="GO:0046491">
    <property type="term" value="P:L-methylmalonyl-CoA metabolic process"/>
    <property type="evidence" value="ECO:0007669"/>
    <property type="project" value="TreeGrafter"/>
</dbReference>
<dbReference type="GO" id="GO:0004493">
    <property type="term" value="F:methylmalonyl-CoA epimerase activity"/>
    <property type="evidence" value="ECO:0007669"/>
    <property type="project" value="TreeGrafter"/>
</dbReference>
<dbReference type="Gene3D" id="3.10.180.10">
    <property type="entry name" value="2,3-Dihydroxybiphenyl 1,2-Dioxygenase, domain 1"/>
    <property type="match status" value="1"/>
</dbReference>
<gene>
    <name evidence="3" type="ORF">QU24_02325</name>
</gene>
<dbReference type="PROSITE" id="PS51819">
    <property type="entry name" value="VOC"/>
    <property type="match status" value="1"/>
</dbReference>
<evidence type="ECO:0000313" key="3">
    <source>
        <dbReference type="EMBL" id="KHJ69710.1"/>
    </source>
</evidence>
<organism evidence="3 4">
    <name type="scientific">Pantoea rodasii</name>
    <dbReference type="NCBI Taxonomy" id="1076549"/>
    <lineage>
        <taxon>Bacteria</taxon>
        <taxon>Pseudomonadati</taxon>
        <taxon>Pseudomonadota</taxon>
        <taxon>Gammaproteobacteria</taxon>
        <taxon>Enterobacterales</taxon>
        <taxon>Erwiniaceae</taxon>
        <taxon>Pantoea</taxon>
    </lineage>
</organism>
<sequence>MENIPARVPSRGINHVGLTVPDLQKATDFLQKALDARFVYDGLTDNDDPRKGADTEKQLGLSSGSMIIKQRLLRIGNGPNLELFEIKSERQEQPVRLQDIGWNHISLYVDDINYAIERVKAAGGRFLSEIHGNSRHEDTENNASVYFQTPWGSLIELQSIPNGYYYPDDSEAETWIPAP</sequence>
<dbReference type="InterPro" id="IPR029068">
    <property type="entry name" value="Glyas_Bleomycin-R_OHBP_Dase"/>
</dbReference>
<comment type="caution">
    <text evidence="3">The sequence shown here is derived from an EMBL/GenBank/DDBJ whole genome shotgun (WGS) entry which is preliminary data.</text>
</comment>
<proteinExistence type="predicted"/>